<comment type="caution">
    <text evidence="2">The sequence shown here is derived from an EMBL/GenBank/DDBJ whole genome shotgun (WGS) entry which is preliminary data.</text>
</comment>
<evidence type="ECO:0000313" key="3">
    <source>
        <dbReference type="Proteomes" id="UP000289738"/>
    </source>
</evidence>
<proteinExistence type="predicted"/>
<dbReference type="AlphaFoldDB" id="A0A445A0I7"/>
<dbReference type="InterPro" id="IPR003871">
    <property type="entry name" value="RFA1B/D_OB_1st"/>
</dbReference>
<evidence type="ECO:0000313" key="2">
    <source>
        <dbReference type="EMBL" id="RYR19940.1"/>
    </source>
</evidence>
<dbReference type="PANTHER" id="PTHR47165">
    <property type="entry name" value="OS03G0429900 PROTEIN"/>
    <property type="match status" value="1"/>
</dbReference>
<dbReference type="PANTHER" id="PTHR47165:SF4">
    <property type="entry name" value="OS03G0429900 PROTEIN"/>
    <property type="match status" value="1"/>
</dbReference>
<organism evidence="2 3">
    <name type="scientific">Arachis hypogaea</name>
    <name type="common">Peanut</name>
    <dbReference type="NCBI Taxonomy" id="3818"/>
    <lineage>
        <taxon>Eukaryota</taxon>
        <taxon>Viridiplantae</taxon>
        <taxon>Streptophyta</taxon>
        <taxon>Embryophyta</taxon>
        <taxon>Tracheophyta</taxon>
        <taxon>Spermatophyta</taxon>
        <taxon>Magnoliopsida</taxon>
        <taxon>eudicotyledons</taxon>
        <taxon>Gunneridae</taxon>
        <taxon>Pentapetalae</taxon>
        <taxon>rosids</taxon>
        <taxon>fabids</taxon>
        <taxon>Fabales</taxon>
        <taxon>Fabaceae</taxon>
        <taxon>Papilionoideae</taxon>
        <taxon>50 kb inversion clade</taxon>
        <taxon>dalbergioids sensu lato</taxon>
        <taxon>Dalbergieae</taxon>
        <taxon>Pterocarpus clade</taxon>
        <taxon>Arachis</taxon>
    </lineage>
</organism>
<dbReference type="Pfam" id="PF02721">
    <property type="entry name" value="DUF223"/>
    <property type="match status" value="1"/>
</dbReference>
<accession>A0A445A0I7</accession>
<dbReference type="Proteomes" id="UP000289738">
    <property type="component" value="Chromosome B03"/>
</dbReference>
<evidence type="ECO:0000259" key="1">
    <source>
        <dbReference type="Pfam" id="PF02721"/>
    </source>
</evidence>
<gene>
    <name evidence="2" type="ORF">Ahy_B03g064911</name>
</gene>
<reference evidence="2 3" key="1">
    <citation type="submission" date="2019-01" db="EMBL/GenBank/DDBJ databases">
        <title>Sequencing of cultivated peanut Arachis hypogaea provides insights into genome evolution and oil improvement.</title>
        <authorList>
            <person name="Chen X."/>
        </authorList>
    </citation>
    <scope>NUCLEOTIDE SEQUENCE [LARGE SCALE GENOMIC DNA]</scope>
    <source>
        <strain evidence="3">cv. Fuhuasheng</strain>
        <tissue evidence="2">Leaves</tissue>
    </source>
</reference>
<name>A0A445A0I7_ARAHY</name>
<dbReference type="CDD" id="cd04480">
    <property type="entry name" value="RPA1_DBD_A_like"/>
    <property type="match status" value="1"/>
</dbReference>
<dbReference type="SUPFAM" id="SSF50249">
    <property type="entry name" value="Nucleic acid-binding proteins"/>
    <property type="match status" value="1"/>
</dbReference>
<sequence>MWRVPSYGQSNSNPLMELVMLDKEGSQIHCLIRSFHYHLFEPIVEEGKVYVLANFTIDSNTLKFKPTKHDMRIIFKRDTLVSRDEETYISIEFFQFFPTKDIITSARDEMYLIDIIGLLSAKSDLIPFEKKVKKSHYVKNELDDLRCHDYHQHKFTTKILVNPDLEVVKKFRQRSQLMSRVGLLSTLIGIMHGGIRHASDAPRVLRH</sequence>
<protein>
    <recommendedName>
        <fullName evidence="1">Replication protein A 70 kDa DNA-binding subunit B/D first OB fold domain-containing protein</fullName>
    </recommendedName>
</protein>
<keyword evidence="3" id="KW-1185">Reference proteome</keyword>
<dbReference type="InterPro" id="IPR012340">
    <property type="entry name" value="NA-bd_OB-fold"/>
</dbReference>
<dbReference type="Gene3D" id="2.40.50.140">
    <property type="entry name" value="Nucleic acid-binding proteins"/>
    <property type="match status" value="1"/>
</dbReference>
<dbReference type="EMBL" id="SDMP01000013">
    <property type="protein sequence ID" value="RYR19940.1"/>
    <property type="molecule type" value="Genomic_DNA"/>
</dbReference>
<feature type="domain" description="Replication protein A 70 kDa DNA-binding subunit B/D first OB fold" evidence="1">
    <location>
        <begin position="14"/>
        <end position="83"/>
    </location>
</feature>